<dbReference type="FunFam" id="2.10.25.10:FF:000010">
    <property type="entry name" value="Pro-epidermal growth factor"/>
    <property type="match status" value="1"/>
</dbReference>
<accession>I7GNM7</accession>
<sequence length="450" mass="48616">MGTHTCQAGFLCQNTKGSFYCQARQRCMDGFLQDPEGNCVDINECTSLSEPCRPGFSCINTVGSYTCQRNPLICGRGYHASDDGAKCVDVNECETGVHRCGEGQVCHNLPGSYRCDCKAGFQRDAFGRGCIDVNECWASPGRLCQHTCENTLGSYRCSCASGFLLAADGKHCEDVNECEAQRCSQECANIYGSYQCYCRQGYQLAEDGHTCTDIDECAQGAGILCTFRCLNVPGSYQCACPEQGYTMTANGRSCKDLDECALGTHNCSEAETCHNIQGSLPLPTLRVSSQLCPSLQNEVRAHHVPRLPGVPELAGAHHTLPAQLPDGPPGACAYLPHWPRASLHGGHHRPDHHQGQRGGLLWHTQAQRLHGRGLPAAGCAGAPGLCPGRGDEALAAGLCHHFPGQDAHLLHHLCPVRCQHRPPAGATQPRAHTAWEGLGHYCGFYYNFVN</sequence>
<dbReference type="PROSITE" id="PS01186">
    <property type="entry name" value="EGF_2"/>
    <property type="match status" value="2"/>
</dbReference>
<evidence type="ECO:0000256" key="6">
    <source>
        <dbReference type="ARBA" id="ARBA00022729"/>
    </source>
</evidence>
<evidence type="ECO:0000256" key="10">
    <source>
        <dbReference type="ARBA" id="ARBA00023180"/>
    </source>
</evidence>
<keyword evidence="4" id="KW-0272">Extracellular matrix</keyword>
<dbReference type="SUPFAM" id="SSF57184">
    <property type="entry name" value="Growth factor receptor domain"/>
    <property type="match status" value="1"/>
</dbReference>
<dbReference type="EMBL" id="AB174392">
    <property type="protein sequence ID" value="BAE91454.1"/>
    <property type="molecule type" value="mRNA"/>
</dbReference>
<dbReference type="InterPro" id="IPR050751">
    <property type="entry name" value="ECM_structural_protein"/>
</dbReference>
<dbReference type="PROSITE" id="PS01187">
    <property type="entry name" value="EGF_CA"/>
    <property type="match status" value="3"/>
</dbReference>
<dbReference type="Gene3D" id="2.10.25.10">
    <property type="entry name" value="Laminin"/>
    <property type="match status" value="6"/>
</dbReference>
<evidence type="ECO:0000256" key="3">
    <source>
        <dbReference type="ARBA" id="ARBA00022525"/>
    </source>
</evidence>
<feature type="domain" description="EGF-like" evidence="12">
    <location>
        <begin position="89"/>
        <end position="127"/>
    </location>
</feature>
<comment type="caution">
    <text evidence="11">Lacks conserved residue(s) required for the propagation of feature annotation.</text>
</comment>
<keyword evidence="5 11" id="KW-0245">EGF-like domain</keyword>
<dbReference type="PROSITE" id="PS00010">
    <property type="entry name" value="ASX_HYDROXYL"/>
    <property type="match status" value="3"/>
</dbReference>
<organism evidence="13">
    <name type="scientific">Macaca fascicularis</name>
    <name type="common">Crab-eating macaque</name>
    <name type="synonym">Cynomolgus monkey</name>
    <dbReference type="NCBI Taxonomy" id="9541"/>
    <lineage>
        <taxon>Eukaryota</taxon>
        <taxon>Metazoa</taxon>
        <taxon>Chordata</taxon>
        <taxon>Craniata</taxon>
        <taxon>Vertebrata</taxon>
        <taxon>Euteleostomi</taxon>
        <taxon>Mammalia</taxon>
        <taxon>Eutheria</taxon>
        <taxon>Euarchontoglires</taxon>
        <taxon>Primates</taxon>
        <taxon>Haplorrhini</taxon>
        <taxon>Catarrhini</taxon>
        <taxon>Cercopithecidae</taxon>
        <taxon>Cercopithecinae</taxon>
        <taxon>Macaca</taxon>
    </lineage>
</organism>
<dbReference type="FunFam" id="2.10.25.10:FF:000341">
    <property type="entry name" value="Fibulin 2"/>
    <property type="match status" value="1"/>
</dbReference>
<dbReference type="SMART" id="SM00181">
    <property type="entry name" value="EGF"/>
    <property type="match status" value="6"/>
</dbReference>
<dbReference type="SUPFAM" id="SSF57196">
    <property type="entry name" value="EGF/Laminin"/>
    <property type="match status" value="2"/>
</dbReference>
<evidence type="ECO:0000256" key="7">
    <source>
        <dbReference type="ARBA" id="ARBA00022737"/>
    </source>
</evidence>
<dbReference type="AlphaFoldDB" id="I7GNM7"/>
<name>I7GNM7_MACFA</name>
<dbReference type="InterPro" id="IPR000742">
    <property type="entry name" value="EGF"/>
</dbReference>
<dbReference type="PANTHER" id="PTHR24034">
    <property type="entry name" value="EGF-LIKE DOMAIN-CONTAINING PROTEIN"/>
    <property type="match status" value="1"/>
</dbReference>
<evidence type="ECO:0000256" key="2">
    <source>
        <dbReference type="ARBA" id="ARBA00006127"/>
    </source>
</evidence>
<dbReference type="GO" id="GO:0005509">
    <property type="term" value="F:calcium ion binding"/>
    <property type="evidence" value="ECO:0007669"/>
    <property type="project" value="InterPro"/>
</dbReference>
<keyword evidence="6" id="KW-0732">Signal</keyword>
<keyword evidence="7" id="KW-0677">Repeat</keyword>
<dbReference type="PANTHER" id="PTHR24034:SF158">
    <property type="entry name" value="FIBULIN 2"/>
    <property type="match status" value="1"/>
</dbReference>
<dbReference type="FunFam" id="2.10.25.10:FF:000139">
    <property type="entry name" value="Fibulin-1"/>
    <property type="match status" value="1"/>
</dbReference>
<keyword evidence="8" id="KW-0106">Calcium</keyword>
<proteinExistence type="evidence at transcript level"/>
<dbReference type="SMART" id="SM00179">
    <property type="entry name" value="EGF_CA"/>
    <property type="match status" value="6"/>
</dbReference>
<feature type="domain" description="EGF-like" evidence="12">
    <location>
        <begin position="132"/>
        <end position="173"/>
    </location>
</feature>
<evidence type="ECO:0000256" key="11">
    <source>
        <dbReference type="PROSITE-ProRule" id="PRU00076"/>
    </source>
</evidence>
<keyword evidence="9" id="KW-1015">Disulfide bond</keyword>
<keyword evidence="3" id="KW-0964">Secreted</keyword>
<evidence type="ECO:0000256" key="8">
    <source>
        <dbReference type="ARBA" id="ARBA00022837"/>
    </source>
</evidence>
<keyword evidence="10" id="KW-0325">Glycoprotein</keyword>
<evidence type="ECO:0000259" key="12">
    <source>
        <dbReference type="PROSITE" id="PS50026"/>
    </source>
</evidence>
<dbReference type="Pfam" id="PF07645">
    <property type="entry name" value="EGF_CA"/>
    <property type="match status" value="3"/>
</dbReference>
<evidence type="ECO:0000256" key="5">
    <source>
        <dbReference type="ARBA" id="ARBA00022536"/>
    </source>
</evidence>
<dbReference type="InterPro" id="IPR049883">
    <property type="entry name" value="NOTCH1_EGF-like"/>
</dbReference>
<comment type="subcellular location">
    <subcellularLocation>
        <location evidence="1">Secreted</location>
        <location evidence="1">Extracellular space</location>
        <location evidence="1">Extracellular matrix</location>
    </subcellularLocation>
</comment>
<dbReference type="InterPro" id="IPR026823">
    <property type="entry name" value="cEGF"/>
</dbReference>
<comment type="similarity">
    <text evidence="2">Belongs to the fibulin family.</text>
</comment>
<dbReference type="FunFam" id="2.10.25.10:FF:000108">
    <property type="entry name" value="Fibulin-1"/>
    <property type="match status" value="1"/>
</dbReference>
<dbReference type="InterPro" id="IPR000152">
    <property type="entry name" value="EGF-type_Asp/Asn_hydroxyl_site"/>
</dbReference>
<dbReference type="InterPro" id="IPR001881">
    <property type="entry name" value="EGF-like_Ca-bd_dom"/>
</dbReference>
<dbReference type="InterPro" id="IPR018097">
    <property type="entry name" value="EGF_Ca-bd_CS"/>
</dbReference>
<evidence type="ECO:0000256" key="1">
    <source>
        <dbReference type="ARBA" id="ARBA00004498"/>
    </source>
</evidence>
<dbReference type="CDD" id="cd00054">
    <property type="entry name" value="EGF_CA"/>
    <property type="match status" value="3"/>
</dbReference>
<evidence type="ECO:0000313" key="13">
    <source>
        <dbReference type="EMBL" id="BAE91454.1"/>
    </source>
</evidence>
<dbReference type="InterPro" id="IPR009030">
    <property type="entry name" value="Growth_fac_rcpt_cys_sf"/>
</dbReference>
<dbReference type="FunFam" id="2.10.25.10:FF:000078">
    <property type="entry name" value="Fibulin-1"/>
    <property type="match status" value="2"/>
</dbReference>
<protein>
    <submittedName>
        <fullName evidence="13">Macaca fascicularis brain cDNA clone: QtrA-16514, similar to human fibulin 2 (FBLN2), mRNA, RefSeq: NM_001998.1</fullName>
    </submittedName>
</protein>
<dbReference type="Pfam" id="PF12662">
    <property type="entry name" value="cEGF"/>
    <property type="match status" value="3"/>
</dbReference>
<dbReference type="PROSITE" id="PS50026">
    <property type="entry name" value="EGF_3"/>
    <property type="match status" value="2"/>
</dbReference>
<evidence type="ECO:0000256" key="9">
    <source>
        <dbReference type="ARBA" id="ARBA00023157"/>
    </source>
</evidence>
<evidence type="ECO:0000256" key="4">
    <source>
        <dbReference type="ARBA" id="ARBA00022530"/>
    </source>
</evidence>
<reference evidence="13" key="1">
    <citation type="journal article" date="2007" name="PLoS Biol.">
        <title>Rate of evolution in brain-expressed genes in humans and other primates.</title>
        <authorList>
            <person name="Wang H.-Y."/>
            <person name="Chien H.-C."/>
            <person name="Osada N."/>
            <person name="Hashimoto K."/>
            <person name="Sugano S."/>
            <person name="Gojobori T."/>
            <person name="Chou C.-K."/>
            <person name="Tsai S.-F."/>
            <person name="Wu C.-I."/>
            <person name="Shen C.-K.J."/>
        </authorList>
    </citation>
    <scope>NUCLEOTIDE SEQUENCE</scope>
</reference>